<gene>
    <name evidence="1" type="ORF">CLV30_106261</name>
</gene>
<evidence type="ECO:0000313" key="1">
    <source>
        <dbReference type="EMBL" id="PSL04255.1"/>
    </source>
</evidence>
<name>A0A2P8E449_9ACTN</name>
<dbReference type="Proteomes" id="UP000243528">
    <property type="component" value="Unassembled WGS sequence"/>
</dbReference>
<protein>
    <recommendedName>
        <fullName evidence="3">Tetrapyrrole biosynthesis glutamyl-tRNA reductase dimerisation domain-containing protein</fullName>
    </recommendedName>
</protein>
<evidence type="ECO:0000313" key="2">
    <source>
        <dbReference type="Proteomes" id="UP000243528"/>
    </source>
</evidence>
<comment type="caution">
    <text evidence="1">The sequence shown here is derived from an EMBL/GenBank/DDBJ whole genome shotgun (WGS) entry which is preliminary data.</text>
</comment>
<accession>A0A2P8E449</accession>
<evidence type="ECO:0008006" key="3">
    <source>
        <dbReference type="Google" id="ProtNLM"/>
    </source>
</evidence>
<reference evidence="1 2" key="1">
    <citation type="submission" date="2018-03" db="EMBL/GenBank/DDBJ databases">
        <title>Genomic Encyclopedia of Archaeal and Bacterial Type Strains, Phase II (KMG-II): from individual species to whole genera.</title>
        <authorList>
            <person name="Goeker M."/>
        </authorList>
    </citation>
    <scope>NUCLEOTIDE SEQUENCE [LARGE SCALE GENOMIC DNA]</scope>
    <source>
        <strain evidence="1 2">DSM 45211</strain>
    </source>
</reference>
<proteinExistence type="predicted"/>
<dbReference type="EMBL" id="PYGE01000006">
    <property type="protein sequence ID" value="PSL04255.1"/>
    <property type="molecule type" value="Genomic_DNA"/>
</dbReference>
<keyword evidence="2" id="KW-1185">Reference proteome</keyword>
<dbReference type="RefSeq" id="WP_106537248.1">
    <property type="nucleotide sequence ID" value="NZ_ML142900.1"/>
</dbReference>
<dbReference type="AlphaFoldDB" id="A0A2P8E449"/>
<organism evidence="1 2">
    <name type="scientific">Haloactinopolyspora alba</name>
    <dbReference type="NCBI Taxonomy" id="648780"/>
    <lineage>
        <taxon>Bacteria</taxon>
        <taxon>Bacillati</taxon>
        <taxon>Actinomycetota</taxon>
        <taxon>Actinomycetes</taxon>
        <taxon>Jiangellales</taxon>
        <taxon>Jiangellaceae</taxon>
        <taxon>Haloactinopolyspora</taxon>
    </lineage>
</organism>
<sequence>MTARHVLASLDARCAEVVDAELDRLRRRRPDLGEHELGVVSQQLRGLADDLVLRPVMRHPEHARAVEALFALVNTETRQRGST</sequence>